<dbReference type="EMBL" id="GBRH01227168">
    <property type="protein sequence ID" value="JAD70727.1"/>
    <property type="molecule type" value="Transcribed_RNA"/>
</dbReference>
<name>A0A0A9CGU3_ARUDO</name>
<accession>A0A0A9CGU3</accession>
<proteinExistence type="predicted"/>
<organism evidence="1">
    <name type="scientific">Arundo donax</name>
    <name type="common">Giant reed</name>
    <name type="synonym">Donax arundinaceus</name>
    <dbReference type="NCBI Taxonomy" id="35708"/>
    <lineage>
        <taxon>Eukaryota</taxon>
        <taxon>Viridiplantae</taxon>
        <taxon>Streptophyta</taxon>
        <taxon>Embryophyta</taxon>
        <taxon>Tracheophyta</taxon>
        <taxon>Spermatophyta</taxon>
        <taxon>Magnoliopsida</taxon>
        <taxon>Liliopsida</taxon>
        <taxon>Poales</taxon>
        <taxon>Poaceae</taxon>
        <taxon>PACMAD clade</taxon>
        <taxon>Arundinoideae</taxon>
        <taxon>Arundineae</taxon>
        <taxon>Arundo</taxon>
    </lineage>
</organism>
<sequence>MENPIFVPELLFLTVDASGSHGSIDIDDLFAVKGTPVDIQTTLEQMSDIEILEMNVIQRSHR</sequence>
<protein>
    <submittedName>
        <fullName evidence="1">Uncharacterized protein</fullName>
    </submittedName>
</protein>
<reference evidence="1" key="2">
    <citation type="journal article" date="2015" name="Data Brief">
        <title>Shoot transcriptome of the giant reed, Arundo donax.</title>
        <authorList>
            <person name="Barrero R.A."/>
            <person name="Guerrero F.D."/>
            <person name="Moolhuijzen P."/>
            <person name="Goolsby J.A."/>
            <person name="Tidwell J."/>
            <person name="Bellgard S.E."/>
            <person name="Bellgard M.I."/>
        </authorList>
    </citation>
    <scope>NUCLEOTIDE SEQUENCE</scope>
    <source>
        <tissue evidence="1">Shoot tissue taken approximately 20 cm above the soil surface</tissue>
    </source>
</reference>
<dbReference type="AlphaFoldDB" id="A0A0A9CGU3"/>
<reference evidence="1" key="1">
    <citation type="submission" date="2014-09" db="EMBL/GenBank/DDBJ databases">
        <authorList>
            <person name="Magalhaes I.L.F."/>
            <person name="Oliveira U."/>
            <person name="Santos F.R."/>
            <person name="Vidigal T.H.D.A."/>
            <person name="Brescovit A.D."/>
            <person name="Santos A.J."/>
        </authorList>
    </citation>
    <scope>NUCLEOTIDE SEQUENCE</scope>
    <source>
        <tissue evidence="1">Shoot tissue taken approximately 20 cm above the soil surface</tissue>
    </source>
</reference>
<evidence type="ECO:0000313" key="1">
    <source>
        <dbReference type="EMBL" id="JAD70727.1"/>
    </source>
</evidence>